<proteinExistence type="predicted"/>
<dbReference type="Proteomes" id="UP000827872">
    <property type="component" value="Linkage Group LG03"/>
</dbReference>
<evidence type="ECO:0000313" key="1">
    <source>
        <dbReference type="EMBL" id="KAH7992941.1"/>
    </source>
</evidence>
<accession>A0ACB8EJT9</accession>
<organism evidence="1 2">
    <name type="scientific">Sphaerodactylus townsendi</name>
    <dbReference type="NCBI Taxonomy" id="933632"/>
    <lineage>
        <taxon>Eukaryota</taxon>
        <taxon>Metazoa</taxon>
        <taxon>Chordata</taxon>
        <taxon>Craniata</taxon>
        <taxon>Vertebrata</taxon>
        <taxon>Euteleostomi</taxon>
        <taxon>Lepidosauria</taxon>
        <taxon>Squamata</taxon>
        <taxon>Bifurcata</taxon>
        <taxon>Gekkota</taxon>
        <taxon>Sphaerodactylidae</taxon>
        <taxon>Sphaerodactylus</taxon>
    </lineage>
</organism>
<protein>
    <submittedName>
        <fullName evidence="1">Uncharacterized protein</fullName>
    </submittedName>
</protein>
<sequence>MRPSKRCLMRSNLILCGTPAKKVPEPPDSNDFKKPRILKALEAVIAAGRRGLLGPAAAAAVEAMDLEFCNSQETPSSSPLVGEEEDEGRGKEKEEGKKKKEVVNKESVVSVLTPIKGKLWGADCSMLMAVSNTYCKIERSW</sequence>
<reference evidence="1" key="1">
    <citation type="submission" date="2021-08" db="EMBL/GenBank/DDBJ databases">
        <title>The first chromosome-level gecko genome reveals the dynamic sex chromosomes of Neotropical dwarf geckos (Sphaerodactylidae: Sphaerodactylus).</title>
        <authorList>
            <person name="Pinto B.J."/>
            <person name="Keating S.E."/>
            <person name="Gamble T."/>
        </authorList>
    </citation>
    <scope>NUCLEOTIDE SEQUENCE</scope>
    <source>
        <strain evidence="1">TG3544</strain>
    </source>
</reference>
<dbReference type="EMBL" id="CM037616">
    <property type="protein sequence ID" value="KAH7992941.1"/>
    <property type="molecule type" value="Genomic_DNA"/>
</dbReference>
<evidence type="ECO:0000313" key="2">
    <source>
        <dbReference type="Proteomes" id="UP000827872"/>
    </source>
</evidence>
<comment type="caution">
    <text evidence="1">The sequence shown here is derived from an EMBL/GenBank/DDBJ whole genome shotgun (WGS) entry which is preliminary data.</text>
</comment>
<name>A0ACB8EJT9_9SAUR</name>
<gene>
    <name evidence="1" type="ORF">K3G42_028310</name>
</gene>
<keyword evidence="2" id="KW-1185">Reference proteome</keyword>